<proteinExistence type="predicted"/>
<dbReference type="RefSeq" id="WP_006035269.1">
    <property type="nucleotide sequence ID" value="NZ_AAQJ02000001.1"/>
</dbReference>
<feature type="domain" description="YhdP central" evidence="2">
    <location>
        <begin position="674"/>
        <end position="1001"/>
    </location>
</feature>
<dbReference type="PANTHER" id="PTHR38690:SF1">
    <property type="entry name" value="PROTEASE"/>
    <property type="match status" value="1"/>
</dbReference>
<reference evidence="3" key="1">
    <citation type="submission" date="2006-04" db="EMBL/GenBank/DDBJ databases">
        <authorList>
            <person name="Seshadri R."/>
            <person name="Federici B.A."/>
        </authorList>
    </citation>
    <scope>NUCLEOTIDE SEQUENCE [LARGE SCALE GENOMIC DNA]</scope>
</reference>
<sequence>MKNLLYSLLRLLLVFLTSSIVFFALIVVTGKLLTPYFDKKAPVISHLISNILKKPVEIKQFSIAWQGLTPIFHASEIAIWDNTQHHRLLSIHTLNIGINIFRSLLHGSFRLGPVDINGVELVVHQLNDNSLVFTGISTLLNQSSISKTKGMNELAALILTEPQFSLENIGLTFYPKTGPVWPLMRVALRLKNNRNRHQVSGQLHFLQEKMSTLNFKADLEGRPSAFSLNNLKGLIYLQGHHILLDQWMNAWKPTVQISSINTNFEIWARWQSDHWDQFQGFIDNLQSAQVKMEKQPLLSFSPFIINLLGQSTPQTWHIDAVVHQFGMKRWRAIPGIQNLDAYLHITPDHGKLVAHSNGGYFDFGPLFKSPLPVNRLFSQLHWQKKNNEWIIQVPQFEANNDEVSVNAQWALLVPKVTEQSEMSLLAHVKLNDSGALSHYLPQTQLGPELIHWLSTAINKGSSVGSLVLQGPLNQFPFDKHNGTFLIDTHIKDATLTYDKAWPRLEKLNGDLIFSGRKMHISVHSANLLDTTLNNIQADIPIIKKKVQAVLTLVSHEINTRLEQGHAFLMASPLAKGLLGQLKNLILIGPLNLRLQMAIPLEAGKQKLTVLGSGQIERAQLKIPQHAIQLDQLTGFFNFNENGVTNSALTGILWKKPIELAIHSIPTLQITVHYEGILTQLKPEQQGWQFSVDNKMAKGTILIPNDNVKPIVAHFEKINLDSSAEFNKVNTWNFKQLPKMNVDAKAVYYNAIRLGAVQLKLNPVLGGVLIRELNAGDENYHLIASGAWHIQGSHSTELRGQLDSGQLSNFLRNWGLPTSMIAEQSHIKFNLHWLGSPYQINLRKLNGYFSFNATNGQIVDIGSSNEAKLNFGRLLTFLSIQSLTRRLQLDFSDLKTKGFDFTNLQGHFTLRNGHAVTRDTTIEGPVALINIAGRVGILNKDYDLTIKVVPHFTSSLPVIVGLAGGPVAGVVTWLANAVLGSTVQKIAETSYHITGSWDKPDVVKTSIR</sequence>
<dbReference type="EMBL" id="AAQJ02000001">
    <property type="protein sequence ID" value="EDP46286.1"/>
    <property type="molecule type" value="Genomic_DNA"/>
</dbReference>
<name>A8PNA6_9COXI</name>
<reference evidence="3" key="2">
    <citation type="submission" date="2007-10" db="EMBL/GenBank/DDBJ databases">
        <authorList>
            <person name="Myers G.S."/>
        </authorList>
    </citation>
    <scope>NUCLEOTIDE SEQUENCE [LARGE SCALE GENOMIC DNA]</scope>
</reference>
<accession>A8PNA6</accession>
<dbReference type="InterPro" id="IPR025263">
    <property type="entry name" value="YhdP_central"/>
</dbReference>
<dbReference type="Proteomes" id="UP000054075">
    <property type="component" value="Unassembled WGS sequence"/>
</dbReference>
<evidence type="ECO:0000313" key="3">
    <source>
        <dbReference type="EMBL" id="EDP46286.1"/>
    </source>
</evidence>
<evidence type="ECO:0000313" key="4">
    <source>
        <dbReference type="Proteomes" id="UP000054075"/>
    </source>
</evidence>
<gene>
    <name evidence="3" type="ORF">RICGR_0953</name>
</gene>
<organism evidence="3 4">
    <name type="scientific">Rickettsiella grylli</name>
    <dbReference type="NCBI Taxonomy" id="59196"/>
    <lineage>
        <taxon>Bacteria</taxon>
        <taxon>Pseudomonadati</taxon>
        <taxon>Pseudomonadota</taxon>
        <taxon>Gammaproteobacteria</taxon>
        <taxon>Legionellales</taxon>
        <taxon>Coxiellaceae</taxon>
        <taxon>Rickettsiella</taxon>
    </lineage>
</organism>
<keyword evidence="1" id="KW-1133">Transmembrane helix</keyword>
<comment type="caution">
    <text evidence="3">The sequence shown here is derived from an EMBL/GenBank/DDBJ whole genome shotgun (WGS) entry which is preliminary data.</text>
</comment>
<dbReference type="STRING" id="59196.RICGR_0953"/>
<feature type="domain" description="YhdP central" evidence="2">
    <location>
        <begin position="312"/>
        <end position="673"/>
    </location>
</feature>
<evidence type="ECO:0000256" key="1">
    <source>
        <dbReference type="SAM" id="Phobius"/>
    </source>
</evidence>
<evidence type="ECO:0000259" key="2">
    <source>
        <dbReference type="Pfam" id="PF13116"/>
    </source>
</evidence>
<keyword evidence="4" id="KW-1185">Reference proteome</keyword>
<dbReference type="OrthoDB" id="9762238at2"/>
<dbReference type="InterPro" id="IPR011836">
    <property type="entry name" value="YhdP"/>
</dbReference>
<dbReference type="PANTHER" id="PTHR38690">
    <property type="entry name" value="PROTEASE-RELATED"/>
    <property type="match status" value="1"/>
</dbReference>
<dbReference type="AlphaFoldDB" id="A8PNA6"/>
<dbReference type="eggNOG" id="COG3164">
    <property type="taxonomic scope" value="Bacteria"/>
</dbReference>
<keyword evidence="1" id="KW-0812">Transmembrane</keyword>
<protein>
    <recommendedName>
        <fullName evidence="2">YhdP central domain-containing protein</fullName>
    </recommendedName>
</protein>
<keyword evidence="1" id="KW-0472">Membrane</keyword>
<feature type="transmembrane region" description="Helical" evidence="1">
    <location>
        <begin position="12"/>
        <end position="33"/>
    </location>
</feature>
<dbReference type="Pfam" id="PF13116">
    <property type="entry name" value="YhdP"/>
    <property type="match status" value="2"/>
</dbReference>